<organism evidence="2 3">
    <name type="scientific">Candidatus Planktophila dulcis</name>
    <dbReference type="NCBI Taxonomy" id="1884914"/>
    <lineage>
        <taxon>Bacteria</taxon>
        <taxon>Bacillati</taxon>
        <taxon>Actinomycetota</taxon>
        <taxon>Actinomycetes</taxon>
        <taxon>Candidatus Nanopelagicales</taxon>
        <taxon>Candidatus Nanopelagicaceae</taxon>
        <taxon>Candidatus Planktophila</taxon>
    </lineage>
</organism>
<dbReference type="Pfam" id="PF05050">
    <property type="entry name" value="Methyltransf_21"/>
    <property type="match status" value="1"/>
</dbReference>
<evidence type="ECO:0000313" key="3">
    <source>
        <dbReference type="Proteomes" id="UP000217216"/>
    </source>
</evidence>
<keyword evidence="3" id="KW-1185">Reference proteome</keyword>
<gene>
    <name evidence="2" type="ORF">A1s21155_06465</name>
</gene>
<evidence type="ECO:0000259" key="1">
    <source>
        <dbReference type="Pfam" id="PF05050"/>
    </source>
</evidence>
<dbReference type="Gene3D" id="3.40.50.150">
    <property type="entry name" value="Vaccinia Virus protein VP39"/>
    <property type="match status" value="1"/>
</dbReference>
<dbReference type="PANTHER" id="PTHR36973:SF4">
    <property type="entry name" value="NODULATION PROTEIN"/>
    <property type="match status" value="1"/>
</dbReference>
<dbReference type="EMBL" id="CP016770">
    <property type="protein sequence ID" value="ASY12567.1"/>
    <property type="molecule type" value="Genomic_DNA"/>
</dbReference>
<dbReference type="GeneID" id="300657809"/>
<dbReference type="PANTHER" id="PTHR36973">
    <property type="entry name" value="SLL1456 PROTEIN-RELATED"/>
    <property type="match status" value="1"/>
</dbReference>
<keyword evidence="2" id="KW-0808">Transferase</keyword>
<protein>
    <submittedName>
        <fullName evidence="2">Methyltransferase</fullName>
    </submittedName>
</protein>
<dbReference type="InterPro" id="IPR006342">
    <property type="entry name" value="FkbM_mtfrase"/>
</dbReference>
<evidence type="ECO:0000313" key="2">
    <source>
        <dbReference type="EMBL" id="ASY12567.1"/>
    </source>
</evidence>
<feature type="domain" description="Methyltransferase FkbM" evidence="1">
    <location>
        <begin position="47"/>
        <end position="220"/>
    </location>
</feature>
<accession>A0AAC9YV71</accession>
<sequence>MNSLGKAINGILGLLGIQVIRKRRRNFDAIYAEIFSRTTESPSLIIDVGGHNGSSIERYRKIWPAVKIHSFEPNSELMQEMLAKFSDLANIKLNRLGVSNFRGKSSFNIHSTSTGSSSILAVDRETEFSRRRGIADSTVSTVEIDVTTLDSYLNENALESVNILKVDVQGYEFEVIQGAQNSLRSGKIDFVEIELIVADVYRHEKNWTDTVKLLTECGYSTIAISTDARGTNLGPYDLLQNPELQFDFLFARIDQVQRINAVSV</sequence>
<dbReference type="SUPFAM" id="SSF53335">
    <property type="entry name" value="S-adenosyl-L-methionine-dependent methyltransferases"/>
    <property type="match status" value="1"/>
</dbReference>
<name>A0AAC9YV71_9ACTN</name>
<dbReference type="KEGG" id="plak:A1s21155_06465"/>
<proteinExistence type="predicted"/>
<dbReference type="RefSeq" id="WP_190286196.1">
    <property type="nucleotide sequence ID" value="NZ_CP016770.1"/>
</dbReference>
<dbReference type="Proteomes" id="UP000217216">
    <property type="component" value="Chromosome"/>
</dbReference>
<dbReference type="GO" id="GO:0008171">
    <property type="term" value="F:O-methyltransferase activity"/>
    <property type="evidence" value="ECO:0007669"/>
    <property type="project" value="TreeGrafter"/>
</dbReference>
<keyword evidence="2" id="KW-0489">Methyltransferase</keyword>
<dbReference type="AlphaFoldDB" id="A0AAC9YV71"/>
<dbReference type="InterPro" id="IPR053188">
    <property type="entry name" value="FkbM_Methyltransferase"/>
</dbReference>
<dbReference type="GO" id="GO:0032259">
    <property type="term" value="P:methylation"/>
    <property type="evidence" value="ECO:0007669"/>
    <property type="project" value="UniProtKB-KW"/>
</dbReference>
<dbReference type="InterPro" id="IPR029063">
    <property type="entry name" value="SAM-dependent_MTases_sf"/>
</dbReference>
<dbReference type="NCBIfam" id="TIGR01444">
    <property type="entry name" value="fkbM_fam"/>
    <property type="match status" value="1"/>
</dbReference>
<reference evidence="2 3" key="1">
    <citation type="submission" date="2016-07" db="EMBL/GenBank/DDBJ databases">
        <title>High microdiversification within the ubiquitous acI lineage of Actinobacteria.</title>
        <authorList>
            <person name="Neuenschwander S.M."/>
            <person name="Salcher M."/>
            <person name="Ghai R."/>
            <person name="Pernthaler J."/>
        </authorList>
    </citation>
    <scope>NUCLEOTIDE SEQUENCE [LARGE SCALE GENOMIC DNA]</scope>
    <source>
        <strain evidence="2">MMS-21-155</strain>
    </source>
</reference>